<accession>A0A9N8DL67</accession>
<proteinExistence type="predicted"/>
<dbReference type="OrthoDB" id="49197at2759"/>
<keyword evidence="4" id="KW-1185">Reference proteome</keyword>
<dbReference type="Proteomes" id="UP001153069">
    <property type="component" value="Unassembled WGS sequence"/>
</dbReference>
<name>A0A9N8DL67_9STRA</name>
<evidence type="ECO:0000256" key="2">
    <source>
        <dbReference type="SAM" id="Phobius"/>
    </source>
</evidence>
<gene>
    <name evidence="3" type="ORF">SEMRO_117_G057470.1</name>
</gene>
<feature type="transmembrane region" description="Helical" evidence="2">
    <location>
        <begin position="149"/>
        <end position="176"/>
    </location>
</feature>
<feature type="region of interest" description="Disordered" evidence="1">
    <location>
        <begin position="1"/>
        <end position="22"/>
    </location>
</feature>
<feature type="compositionally biased region" description="Pro residues" evidence="1">
    <location>
        <begin position="1"/>
        <end position="11"/>
    </location>
</feature>
<organism evidence="3 4">
    <name type="scientific">Seminavis robusta</name>
    <dbReference type="NCBI Taxonomy" id="568900"/>
    <lineage>
        <taxon>Eukaryota</taxon>
        <taxon>Sar</taxon>
        <taxon>Stramenopiles</taxon>
        <taxon>Ochrophyta</taxon>
        <taxon>Bacillariophyta</taxon>
        <taxon>Bacillariophyceae</taxon>
        <taxon>Bacillariophycidae</taxon>
        <taxon>Naviculales</taxon>
        <taxon>Naviculaceae</taxon>
        <taxon>Seminavis</taxon>
    </lineage>
</organism>
<comment type="caution">
    <text evidence="3">The sequence shown here is derived from an EMBL/GenBank/DDBJ whole genome shotgun (WGS) entry which is preliminary data.</text>
</comment>
<keyword evidence="2" id="KW-0812">Transmembrane</keyword>
<protein>
    <submittedName>
        <fullName evidence="3">Uncharacterized protein</fullName>
    </submittedName>
</protein>
<dbReference type="AlphaFoldDB" id="A0A9N8DL67"/>
<dbReference type="EMBL" id="CAICTM010000116">
    <property type="protein sequence ID" value="CAB9501754.1"/>
    <property type="molecule type" value="Genomic_DNA"/>
</dbReference>
<keyword evidence="2" id="KW-0472">Membrane</keyword>
<reference evidence="3" key="1">
    <citation type="submission" date="2020-06" db="EMBL/GenBank/DDBJ databases">
        <authorList>
            <consortium name="Plant Systems Biology data submission"/>
        </authorList>
    </citation>
    <scope>NUCLEOTIDE SEQUENCE</scope>
    <source>
        <strain evidence="3">D6</strain>
    </source>
</reference>
<sequence>MMESLPAPPAATPRSESDFQNWKSVKKHRSPAFRDVPSNERRGHSCFGCLCDMRRAVIACNAVSLVFALVEIVAAITLLALYEELETKNDDQDGTVGASSVEWFRFNNHEMSKTILGIALGFGLLSTVFFSLGIRGAKQYDTSLVGSALFYYCVNVIANLILLSPLGVLFAGLAVYPHIMLYLELRNGIMSEENYINERNTCCLV</sequence>
<feature type="transmembrane region" description="Helical" evidence="2">
    <location>
        <begin position="115"/>
        <end position="137"/>
    </location>
</feature>
<evidence type="ECO:0000256" key="1">
    <source>
        <dbReference type="SAM" id="MobiDB-lite"/>
    </source>
</evidence>
<feature type="transmembrane region" description="Helical" evidence="2">
    <location>
        <begin position="62"/>
        <end position="82"/>
    </location>
</feature>
<evidence type="ECO:0000313" key="3">
    <source>
        <dbReference type="EMBL" id="CAB9501754.1"/>
    </source>
</evidence>
<keyword evidence="2" id="KW-1133">Transmembrane helix</keyword>
<evidence type="ECO:0000313" key="4">
    <source>
        <dbReference type="Proteomes" id="UP001153069"/>
    </source>
</evidence>